<sequence>MNTANRLITPVTWARMIGAWLVVALFLIYGDSILAAPITPLTASWVFALLFITILAASFGVVHEADHLAEQLGEPYGTLILTLSIVGIEVILIASVLLGPAETPTIGRDSIFAVMMIIMNLVMGICLIAGAARHNEQEYNAQGTASYLSMIALLTGVALVLPNFTSIPGEFSFRQAAAISSMTIVLYGVFLWKQMSSHRRFFIQPEAGSLSVAPVDKADSGTHSGQKDRDVRGLVIHSAVLLALILPIVLLAHYLAVVTDYGIEAAGMPLAVGGVLIAIIVFTPESITAVKAALNNEMQRAINLCLGAFVSTVGLTVPVVLIIGMLTGKQVIMGISSLETVLFALTLFLSMQTFNGQRTSPIQGYMHMMLFVVFGMLLFYP</sequence>
<evidence type="ECO:0000256" key="5">
    <source>
        <dbReference type="SAM" id="Phobius"/>
    </source>
</evidence>
<evidence type="ECO:0000256" key="4">
    <source>
        <dbReference type="ARBA" id="ARBA00023136"/>
    </source>
</evidence>
<dbReference type="PANTHER" id="PTHR37958">
    <property type="entry name" value="SODIUM-POTASSIUM/PROTON ANTIPORTER CHAA"/>
    <property type="match status" value="1"/>
</dbReference>
<keyword evidence="3 5" id="KW-1133">Transmembrane helix</keyword>
<feature type="transmembrane region" description="Helical" evidence="5">
    <location>
        <begin position="75"/>
        <end position="98"/>
    </location>
</feature>
<reference evidence="7 8" key="1">
    <citation type="submission" date="2024-03" db="EMBL/GenBank/DDBJ databases">
        <title>Complete genome of BD2.</title>
        <authorList>
            <person name="Cao G."/>
        </authorList>
    </citation>
    <scope>NUCLEOTIDE SEQUENCE [LARGE SCALE GENOMIC DNA]</scope>
    <source>
        <strain evidence="7 8">BD2</strain>
    </source>
</reference>
<comment type="subcellular location">
    <subcellularLocation>
        <location evidence="1">Membrane</location>
        <topology evidence="1">Multi-pass membrane protein</topology>
    </subcellularLocation>
</comment>
<evidence type="ECO:0000256" key="1">
    <source>
        <dbReference type="ARBA" id="ARBA00004141"/>
    </source>
</evidence>
<gene>
    <name evidence="7" type="ORF">WG219_21705</name>
</gene>
<organism evidence="7 8">
    <name type="scientific">Ectopseudomonas mendocina</name>
    <name type="common">Pseudomonas mendocina</name>
    <dbReference type="NCBI Taxonomy" id="300"/>
    <lineage>
        <taxon>Bacteria</taxon>
        <taxon>Pseudomonadati</taxon>
        <taxon>Pseudomonadota</taxon>
        <taxon>Gammaproteobacteria</taxon>
        <taxon>Pseudomonadales</taxon>
        <taxon>Pseudomonadaceae</taxon>
        <taxon>Ectopseudomonas</taxon>
    </lineage>
</organism>
<evidence type="ECO:0000256" key="2">
    <source>
        <dbReference type="ARBA" id="ARBA00022692"/>
    </source>
</evidence>
<feature type="domain" description="Sodium/calcium exchanger membrane region" evidence="6">
    <location>
        <begin position="44"/>
        <end position="192"/>
    </location>
</feature>
<evidence type="ECO:0000313" key="7">
    <source>
        <dbReference type="EMBL" id="WXL25874.1"/>
    </source>
</evidence>
<feature type="transmembrane region" description="Helical" evidence="5">
    <location>
        <begin position="110"/>
        <end position="132"/>
    </location>
</feature>
<feature type="transmembrane region" description="Helical" evidence="5">
    <location>
        <begin position="362"/>
        <end position="380"/>
    </location>
</feature>
<feature type="transmembrane region" description="Helical" evidence="5">
    <location>
        <begin position="261"/>
        <end position="283"/>
    </location>
</feature>
<dbReference type="Pfam" id="PF01699">
    <property type="entry name" value="Na_Ca_ex"/>
    <property type="match status" value="2"/>
</dbReference>
<name>A0ABZ2RFS3_ECTME</name>
<evidence type="ECO:0000256" key="3">
    <source>
        <dbReference type="ARBA" id="ARBA00022989"/>
    </source>
</evidence>
<feature type="transmembrane region" description="Helical" evidence="5">
    <location>
        <begin position="331"/>
        <end position="350"/>
    </location>
</feature>
<feature type="transmembrane region" description="Helical" evidence="5">
    <location>
        <begin position="234"/>
        <end position="255"/>
    </location>
</feature>
<feature type="transmembrane region" description="Helical" evidence="5">
    <location>
        <begin position="144"/>
        <end position="161"/>
    </location>
</feature>
<feature type="transmembrane region" description="Helical" evidence="5">
    <location>
        <begin position="45"/>
        <end position="63"/>
    </location>
</feature>
<dbReference type="Proteomes" id="UP001476583">
    <property type="component" value="Chromosome"/>
</dbReference>
<dbReference type="EMBL" id="CP148074">
    <property type="protein sequence ID" value="WXL25874.1"/>
    <property type="molecule type" value="Genomic_DNA"/>
</dbReference>
<dbReference type="InterPro" id="IPR004837">
    <property type="entry name" value="NaCa_Exmemb"/>
</dbReference>
<dbReference type="InterPro" id="IPR052946">
    <property type="entry name" value="Alkaline_pH_Ca-Antiporter"/>
</dbReference>
<dbReference type="PANTHER" id="PTHR37958:SF1">
    <property type="entry name" value="SODIUM-POTASSIUM_PROTON ANTIPORTER CHAA"/>
    <property type="match status" value="1"/>
</dbReference>
<keyword evidence="2 5" id="KW-0812">Transmembrane</keyword>
<evidence type="ECO:0000259" key="6">
    <source>
        <dbReference type="Pfam" id="PF01699"/>
    </source>
</evidence>
<protein>
    <recommendedName>
        <fullName evidence="6">Sodium/calcium exchanger membrane region domain-containing protein</fullName>
    </recommendedName>
</protein>
<keyword evidence="4 5" id="KW-0472">Membrane</keyword>
<feature type="domain" description="Sodium/calcium exchanger membrane region" evidence="6">
    <location>
        <begin position="239"/>
        <end position="378"/>
    </location>
</feature>
<accession>A0ABZ2RFS3</accession>
<proteinExistence type="predicted"/>
<feature type="transmembrane region" description="Helical" evidence="5">
    <location>
        <begin position="173"/>
        <end position="192"/>
    </location>
</feature>
<feature type="transmembrane region" description="Helical" evidence="5">
    <location>
        <begin position="304"/>
        <end position="325"/>
    </location>
</feature>
<keyword evidence="8" id="KW-1185">Reference proteome</keyword>
<evidence type="ECO:0000313" key="8">
    <source>
        <dbReference type="Proteomes" id="UP001476583"/>
    </source>
</evidence>